<gene>
    <name evidence="2" type="ORF">EUX98_g2045</name>
</gene>
<dbReference type="PANTHER" id="PTHR46579:SF1">
    <property type="entry name" value="F5_8 TYPE C DOMAIN-CONTAINING PROTEIN"/>
    <property type="match status" value="1"/>
</dbReference>
<keyword evidence="3" id="KW-1185">Reference proteome</keyword>
<feature type="compositionally biased region" description="Basic and acidic residues" evidence="1">
    <location>
        <begin position="52"/>
        <end position="63"/>
    </location>
</feature>
<feature type="compositionally biased region" description="Basic and acidic residues" evidence="1">
    <location>
        <begin position="1"/>
        <end position="13"/>
    </location>
</feature>
<dbReference type="OrthoDB" id="2669721at2759"/>
<sequence length="911" mass="103723">MLIREKKAQEARSDTVQPSATPSHGTVHNSNRKRDASNSEESTSGEEGAGDMSKRMRDEHHTEPTSPPNFDEPQAQFITPDPTLNLQPRMPLPSVAIPQPEPLHLSAPDIGLGELAGDVPGGIPDADPGCLQEIQAEEEEEEEAEPEAAMEELKWSQAFIRRLKQATLAKDKFSPEMLYLLQHPETYSDLEEQSPKFRLSLDFYIALGLSSNQTYNKLRASVESCFPNFKMLSLDVLQRRIERITGVVALREDMCPESCLAYVGEFENDEECRICHTSRWDPIKLAESNKKIKVPAQTFDTIPIGPQLQALLRSPESARNARYRVTQTHKIMTELGEMEAQLGDGVLPQIGVYDDVYHGSEYIEAVRRGDIKDDDMVLMMSLDGAQLYEKKQSDCWIYIWIILDHAPDVRYKKKYVLPGGVIPGPKKPKHIDSFLFPGLHHLSALQREGLRMWDANEDRVFTSFPYFHIGAADGPGMSSINGLVGHGGQHGCRMYCGMLGRHQANVSRYFPVALRPLGNYNVLGSTHPDIDLTKLHGLDIKTYQRNLNTVLRAQNDNQYRLSRLHTGIVKPSLFSGLHPWHTTRVPSCFVMDLMHLGLNLADILLDLWRGTLRTNGSDSTQDWEWAVLKGDVWTKHGEAVASATPYLPGSFDRPPRNPAEKINSGYKAWEFLLYLFVLGPAVFRAVLPTKFWVHHCRLVYAMRILLQRSITREQLMDAHKSLLRYCQDFEKLYYKQRPERIHFVRQSIHILIHIAPETIRMGPGCLYTQWTMERLIGDLGAEIRQPSKPFANLARRATRRAQISAMKSIHPELDTEKVSPRGSKDIGDKYTFLTARDEFAQPLRSCELAVFVRFLQDQGENIPLHWKTRIYRWARLELPNGQITRSAWKEKTKALQKLRISRMGKARLLLS</sequence>
<evidence type="ECO:0000256" key="1">
    <source>
        <dbReference type="SAM" id="MobiDB-lite"/>
    </source>
</evidence>
<feature type="region of interest" description="Disordered" evidence="1">
    <location>
        <begin position="1"/>
        <end position="98"/>
    </location>
</feature>
<dbReference type="PANTHER" id="PTHR46579">
    <property type="entry name" value="F5/8 TYPE C DOMAIN-CONTAINING PROTEIN-RELATED"/>
    <property type="match status" value="1"/>
</dbReference>
<protein>
    <submittedName>
        <fullName evidence="2">Uncharacterized protein</fullName>
    </submittedName>
</protein>
<comment type="caution">
    <text evidence="2">The sequence shown here is derived from an EMBL/GenBank/DDBJ whole genome shotgun (WGS) entry which is preliminary data.</text>
</comment>
<name>A0A4V3XJ94_9APHY</name>
<evidence type="ECO:0000313" key="3">
    <source>
        <dbReference type="Proteomes" id="UP000308730"/>
    </source>
</evidence>
<organism evidence="2 3">
    <name type="scientific">Antrodiella citrinella</name>
    <dbReference type="NCBI Taxonomy" id="2447956"/>
    <lineage>
        <taxon>Eukaryota</taxon>
        <taxon>Fungi</taxon>
        <taxon>Dikarya</taxon>
        <taxon>Basidiomycota</taxon>
        <taxon>Agaricomycotina</taxon>
        <taxon>Agaricomycetes</taxon>
        <taxon>Polyporales</taxon>
        <taxon>Steccherinaceae</taxon>
        <taxon>Antrodiella</taxon>
    </lineage>
</organism>
<accession>A0A4V3XJ94</accession>
<reference evidence="2 3" key="1">
    <citation type="submission" date="2019-02" db="EMBL/GenBank/DDBJ databases">
        <title>Genome sequencing of the rare red list fungi Antrodiella citrinella (Flaviporus citrinellus).</title>
        <authorList>
            <person name="Buettner E."/>
            <person name="Kellner H."/>
        </authorList>
    </citation>
    <scope>NUCLEOTIDE SEQUENCE [LARGE SCALE GENOMIC DNA]</scope>
    <source>
        <strain evidence="2 3">DSM 108506</strain>
    </source>
</reference>
<dbReference type="EMBL" id="SGPM01000028">
    <property type="protein sequence ID" value="THH32143.1"/>
    <property type="molecule type" value="Genomic_DNA"/>
</dbReference>
<proteinExistence type="predicted"/>
<feature type="compositionally biased region" description="Polar residues" evidence="1">
    <location>
        <begin position="14"/>
        <end position="29"/>
    </location>
</feature>
<dbReference type="AlphaFoldDB" id="A0A4V3XJ94"/>
<dbReference type="Proteomes" id="UP000308730">
    <property type="component" value="Unassembled WGS sequence"/>
</dbReference>
<evidence type="ECO:0000313" key="2">
    <source>
        <dbReference type="EMBL" id="THH32143.1"/>
    </source>
</evidence>